<reference evidence="1" key="1">
    <citation type="submission" date="2018-05" db="EMBL/GenBank/DDBJ databases">
        <authorList>
            <person name="Lanie J.A."/>
            <person name="Ng W.-L."/>
            <person name="Kazmierczak K.M."/>
            <person name="Andrzejewski T.M."/>
            <person name="Davidsen T.M."/>
            <person name="Wayne K.J."/>
            <person name="Tettelin H."/>
            <person name="Glass J.I."/>
            <person name="Rusch D."/>
            <person name="Podicherti R."/>
            <person name="Tsui H.-C.T."/>
            <person name="Winkler M.E."/>
        </authorList>
    </citation>
    <scope>NUCLEOTIDE SEQUENCE</scope>
</reference>
<sequence length="25" mass="2717">MVSCISQLGLILTLVVAGFRFSQFS</sequence>
<gene>
    <name evidence="1" type="ORF">METZ01_LOCUS273882</name>
</gene>
<accession>A0A382K9L5</accession>
<feature type="non-terminal residue" evidence="1">
    <location>
        <position position="25"/>
    </location>
</feature>
<protein>
    <submittedName>
        <fullName evidence="1">Uncharacterized protein</fullName>
    </submittedName>
</protein>
<evidence type="ECO:0000313" key="1">
    <source>
        <dbReference type="EMBL" id="SVC21028.1"/>
    </source>
</evidence>
<proteinExistence type="predicted"/>
<dbReference type="AlphaFoldDB" id="A0A382K9L5"/>
<dbReference type="EMBL" id="UINC01079229">
    <property type="protein sequence ID" value="SVC21028.1"/>
    <property type="molecule type" value="Genomic_DNA"/>
</dbReference>
<name>A0A382K9L5_9ZZZZ</name>
<organism evidence="1">
    <name type="scientific">marine metagenome</name>
    <dbReference type="NCBI Taxonomy" id="408172"/>
    <lineage>
        <taxon>unclassified sequences</taxon>
        <taxon>metagenomes</taxon>
        <taxon>ecological metagenomes</taxon>
    </lineage>
</organism>